<dbReference type="Pfam" id="PF13761">
    <property type="entry name" value="DUF4166"/>
    <property type="match status" value="1"/>
</dbReference>
<protein>
    <submittedName>
        <fullName evidence="2">DUF4166 domain-containing protein</fullName>
    </submittedName>
</protein>
<sequence length="226" mass="26734">MESIYQQQLGPDFQKLHPRIQERLAFASEHQRAFIGEGTMERVWHGPFYTQPFLRVGLMRNIMFPEAGQNIPFRIENYAYVDPLGRETVTWIRRFQFPKHTRCFDATMIRSQQRNRIVDYLGTHQHLAVDIDLAVTERGGLQLRSGEQRFYEGLLNFRFPMLFSGLAEVEEWYDDDAGCYRIQVEVSNKLFGKLFGYHGSFQPRWETVAPTAIPEYALPRRHERRE</sequence>
<accession>A0A4Z0MP21</accession>
<reference evidence="2 3" key="1">
    <citation type="submission" date="2019-04" db="EMBL/GenBank/DDBJ databases">
        <authorList>
            <person name="Feng G."/>
            <person name="Zhang J."/>
            <person name="Zhu H."/>
        </authorList>
    </citation>
    <scope>NUCLEOTIDE SEQUENCE [LARGE SCALE GENOMIC DNA]</scope>
    <source>
        <strain evidence="2 3">JCM 19491</strain>
    </source>
</reference>
<organism evidence="2 3">
    <name type="scientific">Hymenobacter wooponensis</name>
    <dbReference type="NCBI Taxonomy" id="1525360"/>
    <lineage>
        <taxon>Bacteria</taxon>
        <taxon>Pseudomonadati</taxon>
        <taxon>Bacteroidota</taxon>
        <taxon>Cytophagia</taxon>
        <taxon>Cytophagales</taxon>
        <taxon>Hymenobacteraceae</taxon>
        <taxon>Hymenobacter</taxon>
    </lineage>
</organism>
<keyword evidence="3" id="KW-1185">Reference proteome</keyword>
<name>A0A4Z0MP21_9BACT</name>
<dbReference type="InterPro" id="IPR025311">
    <property type="entry name" value="DUF4166"/>
</dbReference>
<dbReference type="OrthoDB" id="2448833at2"/>
<gene>
    <name evidence="2" type="ORF">EU557_06310</name>
</gene>
<evidence type="ECO:0000259" key="1">
    <source>
        <dbReference type="Pfam" id="PF13761"/>
    </source>
</evidence>
<dbReference type="AlphaFoldDB" id="A0A4Z0MP21"/>
<dbReference type="RefSeq" id="WP_135529590.1">
    <property type="nucleotide sequence ID" value="NZ_SRKZ01000002.1"/>
</dbReference>
<evidence type="ECO:0000313" key="3">
    <source>
        <dbReference type="Proteomes" id="UP000298284"/>
    </source>
</evidence>
<dbReference type="EMBL" id="SRKZ01000002">
    <property type="protein sequence ID" value="TGD81180.1"/>
    <property type="molecule type" value="Genomic_DNA"/>
</dbReference>
<feature type="domain" description="DUF4166" evidence="1">
    <location>
        <begin position="16"/>
        <end position="201"/>
    </location>
</feature>
<proteinExistence type="predicted"/>
<evidence type="ECO:0000313" key="2">
    <source>
        <dbReference type="EMBL" id="TGD81180.1"/>
    </source>
</evidence>
<dbReference type="Proteomes" id="UP000298284">
    <property type="component" value="Unassembled WGS sequence"/>
</dbReference>
<comment type="caution">
    <text evidence="2">The sequence shown here is derived from an EMBL/GenBank/DDBJ whole genome shotgun (WGS) entry which is preliminary data.</text>
</comment>